<proteinExistence type="inferred from homology"/>
<evidence type="ECO:0000256" key="2">
    <source>
        <dbReference type="ARBA" id="ARBA00010752"/>
    </source>
</evidence>
<dbReference type="SUPFAM" id="SSF55979">
    <property type="entry name" value="DNA clamp"/>
    <property type="match status" value="3"/>
</dbReference>
<feature type="domain" description="DNA polymerase III beta sliding clamp central" evidence="11">
    <location>
        <begin position="128"/>
        <end position="239"/>
    </location>
</feature>
<dbReference type="InterPro" id="IPR046938">
    <property type="entry name" value="DNA_clamp_sf"/>
</dbReference>
<dbReference type="PANTHER" id="PTHR30478">
    <property type="entry name" value="DNA POLYMERASE III SUBUNIT BETA"/>
    <property type="match status" value="1"/>
</dbReference>
<name>A0A2H0KLH2_9BACT</name>
<evidence type="ECO:0000313" key="14">
    <source>
        <dbReference type="Proteomes" id="UP000229570"/>
    </source>
</evidence>
<evidence type="ECO:0000256" key="3">
    <source>
        <dbReference type="ARBA" id="ARBA00022490"/>
    </source>
</evidence>
<keyword evidence="6 9" id="KW-0235">DNA replication</keyword>
<dbReference type="PANTHER" id="PTHR30478:SF0">
    <property type="entry name" value="BETA SLIDING CLAMP"/>
    <property type="match status" value="1"/>
</dbReference>
<comment type="similarity">
    <text evidence="2 9">Belongs to the beta sliding clamp family.</text>
</comment>
<comment type="subcellular location">
    <subcellularLocation>
        <location evidence="1 9">Cytoplasm</location>
    </subcellularLocation>
</comment>
<dbReference type="NCBIfam" id="TIGR00663">
    <property type="entry name" value="dnan"/>
    <property type="match status" value="1"/>
</dbReference>
<keyword evidence="8" id="KW-0238">DNA-binding</keyword>
<evidence type="ECO:0000259" key="11">
    <source>
        <dbReference type="Pfam" id="PF02767"/>
    </source>
</evidence>
<dbReference type="AlphaFoldDB" id="A0A2H0KLH2"/>
<reference evidence="13 14" key="1">
    <citation type="submission" date="2017-09" db="EMBL/GenBank/DDBJ databases">
        <title>Depth-based differentiation of microbial function through sediment-hosted aquifers and enrichment of novel symbionts in the deep terrestrial subsurface.</title>
        <authorList>
            <person name="Probst A.J."/>
            <person name="Ladd B."/>
            <person name="Jarett J.K."/>
            <person name="Geller-Mcgrath D.E."/>
            <person name="Sieber C.M."/>
            <person name="Emerson J.B."/>
            <person name="Anantharaman K."/>
            <person name="Thomas B.C."/>
            <person name="Malmstrom R."/>
            <person name="Stieglmeier M."/>
            <person name="Klingl A."/>
            <person name="Woyke T."/>
            <person name="Ryan C.M."/>
            <person name="Banfield J.F."/>
        </authorList>
    </citation>
    <scope>NUCLEOTIDE SEQUENCE [LARGE SCALE GENOMIC DNA]</scope>
    <source>
        <strain evidence="13">CG11_big_fil_rev_8_21_14_0_20_35_14</strain>
    </source>
</reference>
<dbReference type="Pfam" id="PF02768">
    <property type="entry name" value="DNA_pol3_beta_3"/>
    <property type="match status" value="1"/>
</dbReference>
<dbReference type="GO" id="GO:0005737">
    <property type="term" value="C:cytoplasm"/>
    <property type="evidence" value="ECO:0007669"/>
    <property type="project" value="UniProtKB-SubCell"/>
</dbReference>
<keyword evidence="7 9" id="KW-0239">DNA-directed DNA polymerase</keyword>
<dbReference type="GO" id="GO:0003887">
    <property type="term" value="F:DNA-directed DNA polymerase activity"/>
    <property type="evidence" value="ECO:0007669"/>
    <property type="project" value="UniProtKB-UniRule"/>
</dbReference>
<evidence type="ECO:0000259" key="12">
    <source>
        <dbReference type="Pfam" id="PF02768"/>
    </source>
</evidence>
<protein>
    <recommendedName>
        <fullName evidence="9">Beta sliding clamp</fullName>
    </recommendedName>
</protein>
<evidence type="ECO:0000256" key="9">
    <source>
        <dbReference type="PIRNR" id="PIRNR000804"/>
    </source>
</evidence>
<keyword evidence="5 9" id="KW-0548">Nucleotidyltransferase</keyword>
<dbReference type="GO" id="GO:0006271">
    <property type="term" value="P:DNA strand elongation involved in DNA replication"/>
    <property type="evidence" value="ECO:0007669"/>
    <property type="project" value="TreeGrafter"/>
</dbReference>
<evidence type="ECO:0000256" key="1">
    <source>
        <dbReference type="ARBA" id="ARBA00004496"/>
    </source>
</evidence>
<dbReference type="EMBL" id="PCVL01000075">
    <property type="protein sequence ID" value="PIQ72107.1"/>
    <property type="molecule type" value="Genomic_DNA"/>
</dbReference>
<keyword evidence="4 9" id="KW-0808">Transferase</keyword>
<dbReference type="PIRSF" id="PIRSF000804">
    <property type="entry name" value="DNA_pol_III_b"/>
    <property type="match status" value="1"/>
</dbReference>
<dbReference type="Pfam" id="PF02767">
    <property type="entry name" value="DNA_pol3_beta_2"/>
    <property type="match status" value="1"/>
</dbReference>
<dbReference type="CDD" id="cd00140">
    <property type="entry name" value="beta_clamp"/>
    <property type="match status" value="1"/>
</dbReference>
<evidence type="ECO:0000256" key="8">
    <source>
        <dbReference type="ARBA" id="ARBA00023125"/>
    </source>
</evidence>
<evidence type="ECO:0000256" key="5">
    <source>
        <dbReference type="ARBA" id="ARBA00022695"/>
    </source>
</evidence>
<feature type="domain" description="DNA polymerase III beta sliding clamp C-terminal" evidence="12">
    <location>
        <begin position="243"/>
        <end position="362"/>
    </location>
</feature>
<dbReference type="InterPro" id="IPR001001">
    <property type="entry name" value="DNA_polIII_beta"/>
</dbReference>
<dbReference type="InterPro" id="IPR022634">
    <property type="entry name" value="DNA_polIII_beta_N"/>
</dbReference>
<dbReference type="Pfam" id="PF00712">
    <property type="entry name" value="DNA_pol3_beta"/>
    <property type="match status" value="1"/>
</dbReference>
<dbReference type="SMART" id="SM00480">
    <property type="entry name" value="POL3Bc"/>
    <property type="match status" value="1"/>
</dbReference>
<keyword evidence="3 9" id="KW-0963">Cytoplasm</keyword>
<dbReference type="InterPro" id="IPR022637">
    <property type="entry name" value="DNA_polIII_beta_cen"/>
</dbReference>
<evidence type="ECO:0000313" key="13">
    <source>
        <dbReference type="EMBL" id="PIQ72107.1"/>
    </source>
</evidence>
<dbReference type="InterPro" id="IPR022635">
    <property type="entry name" value="DNA_polIII_beta_C"/>
</dbReference>
<evidence type="ECO:0000259" key="10">
    <source>
        <dbReference type="Pfam" id="PF00712"/>
    </source>
</evidence>
<comment type="caution">
    <text evidence="13">The sequence shown here is derived from an EMBL/GenBank/DDBJ whole genome shotgun (WGS) entry which is preliminary data.</text>
</comment>
<dbReference type="GO" id="GO:0003677">
    <property type="term" value="F:DNA binding"/>
    <property type="evidence" value="ECO:0007669"/>
    <property type="project" value="UniProtKB-UniRule"/>
</dbReference>
<evidence type="ECO:0000256" key="4">
    <source>
        <dbReference type="ARBA" id="ARBA00022679"/>
    </source>
</evidence>
<feature type="domain" description="DNA polymerase III beta sliding clamp N-terminal" evidence="10">
    <location>
        <begin position="1"/>
        <end position="116"/>
    </location>
</feature>
<evidence type="ECO:0000256" key="6">
    <source>
        <dbReference type="ARBA" id="ARBA00022705"/>
    </source>
</evidence>
<comment type="function">
    <text evidence="9">Confers DNA tethering and processivity to DNA polymerases and other proteins. Acts as a clamp, forming a ring around DNA (a reaction catalyzed by the clamp-loading complex) which diffuses in an ATP-independent manner freely and bidirectionally along dsDNA. Initially characterized for its ability to contact the catalytic subunit of DNA polymerase III (Pol III), a complex, multichain enzyme responsible for most of the replicative synthesis in bacteria; Pol III exhibits 3'-5' exonuclease proofreading activity. The beta chain is required for initiation of replication as well as for processivity of DNA replication.</text>
</comment>
<evidence type="ECO:0000256" key="7">
    <source>
        <dbReference type="ARBA" id="ARBA00022932"/>
    </source>
</evidence>
<comment type="subunit">
    <text evidence="9">Forms a ring-shaped head-to-tail homodimer around DNA.</text>
</comment>
<dbReference type="Gene3D" id="3.10.150.10">
    <property type="entry name" value="DNA Polymerase III, subunit A, domain 2"/>
    <property type="match status" value="1"/>
</dbReference>
<accession>A0A2H0KLH2</accession>
<organism evidence="13 14">
    <name type="scientific">Candidatus Roizmanbacteria bacterium CG11_big_fil_rev_8_21_14_0_20_35_14</name>
    <dbReference type="NCBI Taxonomy" id="1974855"/>
    <lineage>
        <taxon>Bacteria</taxon>
        <taxon>Candidatus Roizmaniibacteriota</taxon>
    </lineage>
</organism>
<gene>
    <name evidence="13" type="primary">dnaN</name>
    <name evidence="13" type="ORF">COV86_04790</name>
</gene>
<dbReference type="Proteomes" id="UP000229570">
    <property type="component" value="Unassembled WGS sequence"/>
</dbReference>
<sequence>MNISVNKETFLEKISLASKFISTKLSSSTSLQGVCLKGEKKQIHFYSTNLNSYYHSFINSEKSHRFQIVVEPKKVGEFLSLLSPGNIEIEIKDKSIIISQGKTRGEFSLFSPEEFPFPPLVSSEKQKIKTSFLRETLPLLLFSASTDETRPVLTGVNFVSREDSNQIVTTDGFRLSLLNFKKEIPFPPMIIPSSFLSEVSRLIGDKEEISFSFQEDEKLLVFYLGEHEFYTRLIDGEYPPYEKVIPAEKKTTVTLDKEELLRNVKLVSVFARDFSNIVIFEVEKNGLKLSPKTGGGDNNVAYQEAEVEGENQKIAFNFKFLIDFLVNIPTKKIIIELLRSDSPVVFKGEKIDNLLHIIMPVRIQE</sequence>
<dbReference type="Gene3D" id="3.70.10.10">
    <property type="match status" value="1"/>
</dbReference>
<dbReference type="GO" id="GO:0008408">
    <property type="term" value="F:3'-5' exonuclease activity"/>
    <property type="evidence" value="ECO:0007669"/>
    <property type="project" value="InterPro"/>
</dbReference>
<dbReference type="GO" id="GO:0009360">
    <property type="term" value="C:DNA polymerase III complex"/>
    <property type="evidence" value="ECO:0007669"/>
    <property type="project" value="InterPro"/>
</dbReference>